<sequence length="65" mass="7299">MTFLTFSALLALHLPYAKPHEMAPAFNNRCDVARHASALTADSHMLRWSARKLALHHLRICGNVC</sequence>
<dbReference type="AlphaFoldDB" id="E6Q2T0"/>
<accession>E6Q2T0</accession>
<proteinExistence type="predicted"/>
<comment type="caution">
    <text evidence="1">The sequence shown here is derived from an EMBL/GenBank/DDBJ whole genome shotgun (WGS) entry which is preliminary data.</text>
</comment>
<evidence type="ECO:0000313" key="1">
    <source>
        <dbReference type="EMBL" id="CBI01490.1"/>
    </source>
</evidence>
<name>E6Q2T0_9ZZZZ</name>
<dbReference type="EMBL" id="CABO01000019">
    <property type="protein sequence ID" value="CBI01490.1"/>
    <property type="molecule type" value="Genomic_DNA"/>
</dbReference>
<organism evidence="1">
    <name type="scientific">mine drainage metagenome</name>
    <dbReference type="NCBI Taxonomy" id="410659"/>
    <lineage>
        <taxon>unclassified sequences</taxon>
        <taxon>metagenomes</taxon>
        <taxon>ecological metagenomes</taxon>
    </lineage>
</organism>
<reference evidence="1" key="1">
    <citation type="submission" date="2009-10" db="EMBL/GenBank/DDBJ databases">
        <title>Diversity of trophic interactions inside an arsenic-rich microbial ecosystem.</title>
        <authorList>
            <person name="Bertin P.N."/>
            <person name="Heinrich-Salmeron A."/>
            <person name="Pelletier E."/>
            <person name="Goulhen-Chollet F."/>
            <person name="Arsene-Ploetze F."/>
            <person name="Gallien S."/>
            <person name="Calteau A."/>
            <person name="Vallenet D."/>
            <person name="Casiot C."/>
            <person name="Chane-Woon-Ming B."/>
            <person name="Giloteaux L."/>
            <person name="Barakat M."/>
            <person name="Bonnefoy V."/>
            <person name="Bruneel O."/>
            <person name="Chandler M."/>
            <person name="Cleiss J."/>
            <person name="Duran R."/>
            <person name="Elbaz-Poulichet F."/>
            <person name="Fonknechten N."/>
            <person name="Lauga B."/>
            <person name="Mornico D."/>
            <person name="Ortet P."/>
            <person name="Schaeffer C."/>
            <person name="Siguier P."/>
            <person name="Alexander Thil Smith A."/>
            <person name="Van Dorsselaer A."/>
            <person name="Weissenbach J."/>
            <person name="Medigue C."/>
            <person name="Le Paslier D."/>
        </authorList>
    </citation>
    <scope>NUCLEOTIDE SEQUENCE</scope>
</reference>
<protein>
    <submittedName>
        <fullName evidence="1">Uncharacterized protein</fullName>
    </submittedName>
</protein>
<gene>
    <name evidence="1" type="ORF">CARN4_1811</name>
</gene>